<sequence length="293" mass="31572">MNCWSHIQRSLSPICAHADSVVENMAGRSTYDDRDNRDYGGGGRRGGRKPLPTEPPFTAYVGNLPIGVVQGDVNRIFADLHVKNIRLVMDKETDRFKGFCYVEFDTLKDLEAAIAMNGEIEVEANIIKIDVAEGKRNDRGGGFDRSGRGGNRGRSGGYRGGDRPPHGFNDGDFDRRGGPPRGGAGGFQDGRPGHRGNYGNFTGEDGWNVKGGAAPRGNSGGYGAPPRPRGGPPDRKFNDDLPNAAPDTSGRPRLKLLPRTVKDPVNSIAESSRNAAIFGGAKPREENLAETRE</sequence>
<evidence type="ECO:0000256" key="1">
    <source>
        <dbReference type="ARBA" id="ARBA00022884"/>
    </source>
</evidence>
<dbReference type="PANTHER" id="PTHR23236:SF11">
    <property type="entry name" value="EUKARYOTIC TRANSLATION INITIATION FACTOR 4H"/>
    <property type="match status" value="1"/>
</dbReference>
<dbReference type="InterPro" id="IPR035979">
    <property type="entry name" value="RBD_domain_sf"/>
</dbReference>
<dbReference type="GO" id="GO:0003723">
    <property type="term" value="F:RNA binding"/>
    <property type="evidence" value="ECO:0007669"/>
    <property type="project" value="UniProtKB-UniRule"/>
</dbReference>
<dbReference type="FunFam" id="3.30.70.330:FF:000414">
    <property type="entry name" value="Eukaryotic translation initiation factor 4H"/>
    <property type="match status" value="1"/>
</dbReference>
<evidence type="ECO:0000259" key="4">
    <source>
        <dbReference type="PROSITE" id="PS50102"/>
    </source>
</evidence>
<dbReference type="SMART" id="SM00360">
    <property type="entry name" value="RRM"/>
    <property type="match status" value="1"/>
</dbReference>
<feature type="compositionally biased region" description="Basic and acidic residues" evidence="3">
    <location>
        <begin position="135"/>
        <end position="147"/>
    </location>
</feature>
<dbReference type="PROSITE" id="PS50102">
    <property type="entry name" value="RRM"/>
    <property type="match status" value="1"/>
</dbReference>
<evidence type="ECO:0000313" key="5">
    <source>
        <dbReference type="EMBL" id="KAL1502390.1"/>
    </source>
</evidence>
<dbReference type="AlphaFoldDB" id="A0ABD1EUJ4"/>
<accession>A0ABD1EUJ4</accession>
<feature type="compositionally biased region" description="Gly residues" evidence="3">
    <location>
        <begin position="148"/>
        <end position="159"/>
    </location>
</feature>
<evidence type="ECO:0000313" key="6">
    <source>
        <dbReference type="Proteomes" id="UP001566132"/>
    </source>
</evidence>
<dbReference type="Proteomes" id="UP001566132">
    <property type="component" value="Unassembled WGS sequence"/>
</dbReference>
<feature type="domain" description="RRM" evidence="4">
    <location>
        <begin position="57"/>
        <end position="134"/>
    </location>
</feature>
<keyword evidence="6" id="KW-1185">Reference proteome</keyword>
<dbReference type="SUPFAM" id="SSF54928">
    <property type="entry name" value="RNA-binding domain, RBD"/>
    <property type="match status" value="1"/>
</dbReference>
<evidence type="ECO:0000256" key="3">
    <source>
        <dbReference type="SAM" id="MobiDB-lite"/>
    </source>
</evidence>
<dbReference type="Pfam" id="PF00076">
    <property type="entry name" value="RRM_1"/>
    <property type="match status" value="1"/>
</dbReference>
<evidence type="ECO:0000256" key="2">
    <source>
        <dbReference type="PROSITE-ProRule" id="PRU00176"/>
    </source>
</evidence>
<feature type="region of interest" description="Disordered" evidence="3">
    <location>
        <begin position="135"/>
        <end position="258"/>
    </location>
</feature>
<name>A0ABD1EUJ4_HYPHA</name>
<protein>
    <recommendedName>
        <fullName evidence="4">RRM domain-containing protein</fullName>
    </recommendedName>
</protein>
<reference evidence="5 6" key="1">
    <citation type="submission" date="2024-05" db="EMBL/GenBank/DDBJ databases">
        <title>Genetic variation in Jamaican populations of the coffee berry borer (Hypothenemus hampei).</title>
        <authorList>
            <person name="Errbii M."/>
            <person name="Myrie A."/>
        </authorList>
    </citation>
    <scope>NUCLEOTIDE SEQUENCE [LARGE SCALE GENOMIC DNA]</scope>
    <source>
        <strain evidence="5">JA-Hopewell-2020-01-JO</strain>
        <tissue evidence="5">Whole body</tissue>
    </source>
</reference>
<feature type="region of interest" description="Disordered" evidence="3">
    <location>
        <begin position="26"/>
        <end position="53"/>
    </location>
</feature>
<organism evidence="5 6">
    <name type="scientific">Hypothenemus hampei</name>
    <name type="common">Coffee berry borer</name>
    <dbReference type="NCBI Taxonomy" id="57062"/>
    <lineage>
        <taxon>Eukaryota</taxon>
        <taxon>Metazoa</taxon>
        <taxon>Ecdysozoa</taxon>
        <taxon>Arthropoda</taxon>
        <taxon>Hexapoda</taxon>
        <taxon>Insecta</taxon>
        <taxon>Pterygota</taxon>
        <taxon>Neoptera</taxon>
        <taxon>Endopterygota</taxon>
        <taxon>Coleoptera</taxon>
        <taxon>Polyphaga</taxon>
        <taxon>Cucujiformia</taxon>
        <taxon>Curculionidae</taxon>
        <taxon>Scolytinae</taxon>
        <taxon>Hypothenemus</taxon>
    </lineage>
</organism>
<dbReference type="PANTHER" id="PTHR23236">
    <property type="entry name" value="EUKARYOTIC TRANSLATION INITIATION FACTOR 4B/4H"/>
    <property type="match status" value="1"/>
</dbReference>
<dbReference type="Gene3D" id="3.30.70.330">
    <property type="match status" value="1"/>
</dbReference>
<proteinExistence type="predicted"/>
<gene>
    <name evidence="5" type="ORF">ABEB36_007536</name>
</gene>
<feature type="compositionally biased region" description="Gly residues" evidence="3">
    <location>
        <begin position="179"/>
        <end position="188"/>
    </location>
</feature>
<dbReference type="InterPro" id="IPR000504">
    <property type="entry name" value="RRM_dom"/>
</dbReference>
<keyword evidence="1 2" id="KW-0694">RNA-binding</keyword>
<dbReference type="InterPro" id="IPR012677">
    <property type="entry name" value="Nucleotide-bd_a/b_plait_sf"/>
</dbReference>
<dbReference type="EMBL" id="JBDJPC010000005">
    <property type="protein sequence ID" value="KAL1502390.1"/>
    <property type="molecule type" value="Genomic_DNA"/>
</dbReference>
<comment type="caution">
    <text evidence="5">The sequence shown here is derived from an EMBL/GenBank/DDBJ whole genome shotgun (WGS) entry which is preliminary data.</text>
</comment>